<dbReference type="PANTHER" id="PTHR38926">
    <property type="entry name" value="F-BOX DOMAIN CONTAINING PROTEIN, EXPRESSED"/>
    <property type="match status" value="1"/>
</dbReference>
<evidence type="ECO:0000313" key="1">
    <source>
        <dbReference type="EMBL" id="KAJ7649832.1"/>
    </source>
</evidence>
<dbReference type="AlphaFoldDB" id="A0AAD7CIJ7"/>
<dbReference type="Gene3D" id="3.80.10.10">
    <property type="entry name" value="Ribonuclease Inhibitor"/>
    <property type="match status" value="1"/>
</dbReference>
<dbReference type="EMBL" id="JARKIF010000001">
    <property type="protein sequence ID" value="KAJ7649832.1"/>
    <property type="molecule type" value="Genomic_DNA"/>
</dbReference>
<proteinExistence type="predicted"/>
<keyword evidence="2" id="KW-1185">Reference proteome</keyword>
<dbReference type="SUPFAM" id="SSF52047">
    <property type="entry name" value="RNI-like"/>
    <property type="match status" value="1"/>
</dbReference>
<sequence length="443" mass="50304">MSVQELESRLAQVSIDIERQKEVLKGLEYDKSLIQRQLNSLRDPVARLPLELSSDIFLRCLGRKPQVGERYLPVLLLNICTAWTNIAVSVPALWHRIEIRFPRHKSFDKALEKWLQRAGGRPLHISLHGTIDPEVTACIWRYSASIKQLDIFFEDEEVPEDGIHHLLGGTMPKAPLPCLQNIHIRGAYDLVCHRSPLSELVRWAPNLVDLRLENASFIGTESFDEHFVLRNLRHLTCTGKDLMGSTSCSLSAPNLETLALSPSIFDDSEPDAIISFLQRSLPPLRELKVFFRHRAGDDDFSWFESCMPMATLSHLELDSPTRPILNQLFAILQQPPSSVLPAFQSLIVRVVDRDVFAARPNHLQTNWKGLARALTIRRSKLRTVRFHSEARGEGFFESRIVLRDGETLVPPDILALFTGFLDHGTDIYFGTEEFGENLLLPPS</sequence>
<evidence type="ECO:0000313" key="2">
    <source>
        <dbReference type="Proteomes" id="UP001221142"/>
    </source>
</evidence>
<accession>A0AAD7CIJ7</accession>
<organism evidence="1 2">
    <name type="scientific">Roridomyces roridus</name>
    <dbReference type="NCBI Taxonomy" id="1738132"/>
    <lineage>
        <taxon>Eukaryota</taxon>
        <taxon>Fungi</taxon>
        <taxon>Dikarya</taxon>
        <taxon>Basidiomycota</taxon>
        <taxon>Agaricomycotina</taxon>
        <taxon>Agaricomycetes</taxon>
        <taxon>Agaricomycetidae</taxon>
        <taxon>Agaricales</taxon>
        <taxon>Marasmiineae</taxon>
        <taxon>Mycenaceae</taxon>
        <taxon>Roridomyces</taxon>
    </lineage>
</organism>
<protein>
    <recommendedName>
        <fullName evidence="3">F-box domain-containing protein</fullName>
    </recommendedName>
</protein>
<dbReference type="PANTHER" id="PTHR38926:SF5">
    <property type="entry name" value="F-BOX AND LEUCINE-RICH REPEAT PROTEIN 6"/>
    <property type="match status" value="1"/>
</dbReference>
<name>A0AAD7CIJ7_9AGAR</name>
<dbReference type="InterPro" id="IPR032675">
    <property type="entry name" value="LRR_dom_sf"/>
</dbReference>
<evidence type="ECO:0008006" key="3">
    <source>
        <dbReference type="Google" id="ProtNLM"/>
    </source>
</evidence>
<gene>
    <name evidence="1" type="ORF">FB45DRAFT_4438</name>
</gene>
<dbReference type="Proteomes" id="UP001221142">
    <property type="component" value="Unassembled WGS sequence"/>
</dbReference>
<reference evidence="1" key="1">
    <citation type="submission" date="2023-03" db="EMBL/GenBank/DDBJ databases">
        <title>Massive genome expansion in bonnet fungi (Mycena s.s.) driven by repeated elements and novel gene families across ecological guilds.</title>
        <authorList>
            <consortium name="Lawrence Berkeley National Laboratory"/>
            <person name="Harder C.B."/>
            <person name="Miyauchi S."/>
            <person name="Viragh M."/>
            <person name="Kuo A."/>
            <person name="Thoen E."/>
            <person name="Andreopoulos B."/>
            <person name="Lu D."/>
            <person name="Skrede I."/>
            <person name="Drula E."/>
            <person name="Henrissat B."/>
            <person name="Morin E."/>
            <person name="Kohler A."/>
            <person name="Barry K."/>
            <person name="LaButti K."/>
            <person name="Morin E."/>
            <person name="Salamov A."/>
            <person name="Lipzen A."/>
            <person name="Mereny Z."/>
            <person name="Hegedus B."/>
            <person name="Baldrian P."/>
            <person name="Stursova M."/>
            <person name="Weitz H."/>
            <person name="Taylor A."/>
            <person name="Grigoriev I.V."/>
            <person name="Nagy L.G."/>
            <person name="Martin F."/>
            <person name="Kauserud H."/>
        </authorList>
    </citation>
    <scope>NUCLEOTIDE SEQUENCE</scope>
    <source>
        <strain evidence="1">9284</strain>
    </source>
</reference>
<comment type="caution">
    <text evidence="1">The sequence shown here is derived from an EMBL/GenBank/DDBJ whole genome shotgun (WGS) entry which is preliminary data.</text>
</comment>